<sequence>MLEKMVDIIICTPVASIGRTIFVPAGMAERKSSTAATAKAQCEAQCQGANNHRTGIGLLGHSLFVVGRWKERITSMYNHGHADKPL</sequence>
<dbReference type="AlphaFoldDB" id="A0A9D9E0A9"/>
<organism evidence="1 2">
    <name type="scientific">Candidatus Ornithospirochaeta stercoripullorum</name>
    <dbReference type="NCBI Taxonomy" id="2840899"/>
    <lineage>
        <taxon>Bacteria</taxon>
        <taxon>Pseudomonadati</taxon>
        <taxon>Spirochaetota</taxon>
        <taxon>Spirochaetia</taxon>
        <taxon>Spirochaetales</taxon>
        <taxon>Spirochaetaceae</taxon>
        <taxon>Spirochaetaceae incertae sedis</taxon>
        <taxon>Candidatus Ornithospirochaeta</taxon>
    </lineage>
</organism>
<evidence type="ECO:0000313" key="2">
    <source>
        <dbReference type="Proteomes" id="UP000823615"/>
    </source>
</evidence>
<proteinExistence type="predicted"/>
<comment type="caution">
    <text evidence="1">The sequence shown here is derived from an EMBL/GenBank/DDBJ whole genome shotgun (WGS) entry which is preliminary data.</text>
</comment>
<accession>A0A9D9E0A9</accession>
<dbReference type="Proteomes" id="UP000823615">
    <property type="component" value="Unassembled WGS sequence"/>
</dbReference>
<name>A0A9D9E0A9_9SPIO</name>
<reference evidence="1" key="1">
    <citation type="submission" date="2020-10" db="EMBL/GenBank/DDBJ databases">
        <authorList>
            <person name="Gilroy R."/>
        </authorList>
    </citation>
    <scope>NUCLEOTIDE SEQUENCE</scope>
    <source>
        <strain evidence="1">7293</strain>
    </source>
</reference>
<dbReference type="EMBL" id="JADIMT010000052">
    <property type="protein sequence ID" value="MBO8436108.1"/>
    <property type="molecule type" value="Genomic_DNA"/>
</dbReference>
<gene>
    <name evidence="1" type="ORF">IAA97_03925</name>
</gene>
<evidence type="ECO:0000313" key="1">
    <source>
        <dbReference type="EMBL" id="MBO8436108.1"/>
    </source>
</evidence>
<protein>
    <submittedName>
        <fullName evidence="1">Uncharacterized protein</fullName>
    </submittedName>
</protein>
<reference evidence="1" key="2">
    <citation type="journal article" date="2021" name="PeerJ">
        <title>Extensive microbial diversity within the chicken gut microbiome revealed by metagenomics and culture.</title>
        <authorList>
            <person name="Gilroy R."/>
            <person name="Ravi A."/>
            <person name="Getino M."/>
            <person name="Pursley I."/>
            <person name="Horton D.L."/>
            <person name="Alikhan N.F."/>
            <person name="Baker D."/>
            <person name="Gharbi K."/>
            <person name="Hall N."/>
            <person name="Watson M."/>
            <person name="Adriaenssens E.M."/>
            <person name="Foster-Nyarko E."/>
            <person name="Jarju S."/>
            <person name="Secka A."/>
            <person name="Antonio M."/>
            <person name="Oren A."/>
            <person name="Chaudhuri R.R."/>
            <person name="La Ragione R."/>
            <person name="Hildebrand F."/>
            <person name="Pallen M.J."/>
        </authorList>
    </citation>
    <scope>NUCLEOTIDE SEQUENCE</scope>
    <source>
        <strain evidence="1">7293</strain>
    </source>
</reference>